<accession>A0ABM8V6N4</accession>
<organism evidence="2 3">
    <name type="scientific">Thermobacillus xylanilyticus</name>
    <dbReference type="NCBI Taxonomy" id="76633"/>
    <lineage>
        <taxon>Bacteria</taxon>
        <taxon>Bacillati</taxon>
        <taxon>Bacillota</taxon>
        <taxon>Bacilli</taxon>
        <taxon>Bacillales</taxon>
        <taxon>Paenibacillaceae</taxon>
        <taxon>Thermobacillus</taxon>
    </lineage>
</organism>
<reference evidence="2 3" key="1">
    <citation type="submission" date="2021-04" db="EMBL/GenBank/DDBJ databases">
        <authorList>
            <person name="Rakotoarivonina H."/>
        </authorList>
    </citation>
    <scope>NUCLEOTIDE SEQUENCE [LARGE SCALE GENOMIC DNA]</scope>
    <source>
        <strain evidence="2 3">XE</strain>
    </source>
</reference>
<evidence type="ECO:0000313" key="3">
    <source>
        <dbReference type="Proteomes" id="UP000681526"/>
    </source>
</evidence>
<proteinExistence type="predicted"/>
<evidence type="ECO:0000313" key="2">
    <source>
        <dbReference type="EMBL" id="CAG5090736.1"/>
    </source>
</evidence>
<dbReference type="Proteomes" id="UP000681526">
    <property type="component" value="Unassembled WGS sequence"/>
</dbReference>
<evidence type="ECO:0000256" key="1">
    <source>
        <dbReference type="SAM" id="MobiDB-lite"/>
    </source>
</evidence>
<feature type="region of interest" description="Disordered" evidence="1">
    <location>
        <begin position="79"/>
        <end position="134"/>
    </location>
</feature>
<feature type="compositionally biased region" description="Gly residues" evidence="1">
    <location>
        <begin position="125"/>
        <end position="134"/>
    </location>
</feature>
<gene>
    <name evidence="2" type="primary">txxe 2953</name>
    <name evidence="2" type="ORF">TXXE_14575</name>
</gene>
<sequence length="134" mass="14258">MPRLNREREAKLALLEALASSQRAVARMLDSTADLNARFPGGKPEDVAAMLARLAGLQLRMCESLLGVKLRRVMQGRPAGPWLSDERLRMDGGQGEAPGGAPARTACLQVNAPAGKARSREMRRGGGPVGQASE</sequence>
<dbReference type="RefSeq" id="WP_213485271.1">
    <property type="nucleotide sequence ID" value="NZ_CAJRAY010000077.1"/>
</dbReference>
<comment type="caution">
    <text evidence="2">The sequence shown here is derived from an EMBL/GenBank/DDBJ whole genome shotgun (WGS) entry which is preliminary data.</text>
</comment>
<name>A0ABM8V6N4_THEXY</name>
<dbReference type="EMBL" id="CAJRAY010000077">
    <property type="protein sequence ID" value="CAG5090736.1"/>
    <property type="molecule type" value="Genomic_DNA"/>
</dbReference>
<keyword evidence="3" id="KW-1185">Reference proteome</keyword>
<protein>
    <submittedName>
        <fullName evidence="2">Uncharacterized protein</fullName>
    </submittedName>
</protein>